<reference evidence="1" key="1">
    <citation type="journal article" date="2017" name="Science">
        <title>Giant viruses with an expanded complement of translation system components.</title>
        <authorList>
            <person name="Schulz F."/>
            <person name="Yutin N."/>
            <person name="Ivanova N.N."/>
            <person name="Ortega D.R."/>
            <person name="Lee T.K."/>
            <person name="Vierheilig J."/>
            <person name="Daims H."/>
            <person name="Horn M."/>
            <person name="Wagner M."/>
            <person name="Jensen G.J."/>
            <person name="Kyrpides N.C."/>
            <person name="Koonin E.V."/>
            <person name="Woyke T."/>
        </authorList>
    </citation>
    <scope>NUCLEOTIDE SEQUENCE</scope>
    <source>
        <strain evidence="1">HKV1</strain>
    </source>
</reference>
<evidence type="ECO:0000313" key="1">
    <source>
        <dbReference type="EMBL" id="ARF10309.1"/>
    </source>
</evidence>
<organism evidence="1">
    <name type="scientific">Hokovirus HKV1</name>
    <dbReference type="NCBI Taxonomy" id="1977638"/>
    <lineage>
        <taxon>Viruses</taxon>
        <taxon>Varidnaviria</taxon>
        <taxon>Bamfordvirae</taxon>
        <taxon>Nucleocytoviricota</taxon>
        <taxon>Megaviricetes</taxon>
        <taxon>Imitervirales</taxon>
        <taxon>Mimiviridae</taxon>
        <taxon>Klosneuvirinae</taxon>
        <taxon>Hokovirus</taxon>
    </lineage>
</organism>
<name>A0A1V0SF05_9VIRU</name>
<accession>A0A1V0SF05</accession>
<dbReference type="EMBL" id="KY684103">
    <property type="protein sequence ID" value="ARF10309.1"/>
    <property type="molecule type" value="Genomic_DNA"/>
</dbReference>
<gene>
    <name evidence="1" type="ORF">Hokovirus_1_188</name>
</gene>
<protein>
    <submittedName>
        <fullName evidence="1">Uncharacterized protein</fullName>
    </submittedName>
</protein>
<proteinExistence type="predicted"/>
<sequence length="308" mass="36565">MSRVLIKRILNFGRATEIMTDEKNVFNDIFNLSLSTQLIYIRSKDAYGKGTCRHFYQILINKISKYITIKGYYGYFNDEFWKDEHNIKKSIKIFMMAIYYGCILPFHFHPNIIIKLLKIKPSYKELLEILYWFNNDVYKQVINMTDEEFKTLGLEDDYLNLYDYVYKLLFTDDDINNIIASELNKYLSNNNYTLKDFDNGLSGGYILNVSDMIKIFSLDKIQYQNIWNKFIVSLSDTEIKNMLVKITGSINYNTICDVFICDLRNIDLEIKTCFNKICINERILSSNNIESLKEYFVNDDLDTIYDKF</sequence>